<dbReference type="PANTHER" id="PTHR31025:SF19">
    <property type="entry name" value="SI:CH73-42K18.1-RELATED"/>
    <property type="match status" value="1"/>
</dbReference>
<protein>
    <submittedName>
        <fullName evidence="2">Uncharacterized protein</fullName>
    </submittedName>
</protein>
<reference evidence="2" key="1">
    <citation type="submission" date="2023-05" db="EMBL/GenBank/DDBJ databases">
        <title>High-quality long-read genome of Scophthalmus maximus.</title>
        <authorList>
            <person name="Lien S."/>
            <person name="Martinez P."/>
        </authorList>
    </citation>
    <scope>NUCLEOTIDE SEQUENCE [LARGE SCALE GENOMIC DNA]</scope>
</reference>
<dbReference type="AlphaFoldDB" id="A0A8D3CDV8"/>
<dbReference type="GeneTree" id="ENSGT00950000182912"/>
<dbReference type="PANTHER" id="PTHR31025">
    <property type="entry name" value="SI:CH211-196P9.1-RELATED"/>
    <property type="match status" value="1"/>
</dbReference>
<sequence length="487" mass="55403">MRFEGKHRFFKRVIHDTHNFKNVLKTLATRHQHMMAYHFSAPSFFRPHTQASSVTSVQVATLPQVAKDFIETKTDSQNIYSTSKVSINGTEYANGMFVSAGHTGGLPKFSRIEHILLVNNSVSFLCRSYECWYSEHLRSFELTSSDNFSVNQLSQLNDTDMAAQIFLLHVHTSMDIVRKMTLSSRPESVDELKTMIKEKLKLDYDFSLSYQGPDFDGQLCSLVDIEELPQKAVLKVVRSESDASSVASDDTIILPHAITPDRTERWADVFPVPAFSYEVELILSDGSVTYERTGKTVKLCRGQKHNILETIAAKMHSFKAYPNDKEFSLVAKALVSKHPCIKEPGSRTGWYGWKNSLKFKMGNYRCKLTRAGFHEVAVNSGKRSRNNPDRQPPHTNIKRPKRAEVNFLPNFPRGEDGASLEQFRLQIVGEVQRSDKNLTLIAKLMQTTFALRRKEVINEDLPVGEILERWPALKIVTGKNIFLSRPI</sequence>
<accession>A0A8D3CDV8</accession>
<dbReference type="CDD" id="cd05992">
    <property type="entry name" value="PB1"/>
    <property type="match status" value="1"/>
</dbReference>
<dbReference type="Ensembl" id="ENSSMAT00000061270.1">
    <property type="protein sequence ID" value="ENSSMAP00000045466.1"/>
    <property type="gene ID" value="ENSSMAG00000030099.1"/>
</dbReference>
<proteinExistence type="predicted"/>
<reference evidence="2" key="2">
    <citation type="submission" date="2025-08" db="UniProtKB">
        <authorList>
            <consortium name="Ensembl"/>
        </authorList>
    </citation>
    <scope>IDENTIFICATION</scope>
</reference>
<dbReference type="Proteomes" id="UP000694558">
    <property type="component" value="Chromosome 1"/>
</dbReference>
<organism evidence="2 3">
    <name type="scientific">Scophthalmus maximus</name>
    <name type="common">Turbot</name>
    <name type="synonym">Psetta maxima</name>
    <dbReference type="NCBI Taxonomy" id="52904"/>
    <lineage>
        <taxon>Eukaryota</taxon>
        <taxon>Metazoa</taxon>
        <taxon>Chordata</taxon>
        <taxon>Craniata</taxon>
        <taxon>Vertebrata</taxon>
        <taxon>Euteleostomi</taxon>
        <taxon>Actinopterygii</taxon>
        <taxon>Neopterygii</taxon>
        <taxon>Teleostei</taxon>
        <taxon>Neoteleostei</taxon>
        <taxon>Acanthomorphata</taxon>
        <taxon>Carangaria</taxon>
        <taxon>Pleuronectiformes</taxon>
        <taxon>Pleuronectoidei</taxon>
        <taxon>Scophthalmidae</taxon>
        <taxon>Scophthalmus</taxon>
    </lineage>
</organism>
<evidence type="ECO:0000256" key="1">
    <source>
        <dbReference type="SAM" id="MobiDB-lite"/>
    </source>
</evidence>
<evidence type="ECO:0000313" key="3">
    <source>
        <dbReference type="Proteomes" id="UP000694558"/>
    </source>
</evidence>
<name>A0A8D3CDV8_SCOMX</name>
<evidence type="ECO:0000313" key="2">
    <source>
        <dbReference type="Ensembl" id="ENSSMAP00000045466.1"/>
    </source>
</evidence>
<feature type="region of interest" description="Disordered" evidence="1">
    <location>
        <begin position="378"/>
        <end position="397"/>
    </location>
</feature>